<keyword evidence="1" id="KW-1133">Transmembrane helix</keyword>
<evidence type="ECO:0000256" key="1">
    <source>
        <dbReference type="SAM" id="Phobius"/>
    </source>
</evidence>
<organism evidence="2 3">
    <name type="scientific">Sanguibacter inulinus</name>
    <dbReference type="NCBI Taxonomy" id="60922"/>
    <lineage>
        <taxon>Bacteria</taxon>
        <taxon>Bacillati</taxon>
        <taxon>Actinomycetota</taxon>
        <taxon>Actinomycetes</taxon>
        <taxon>Micrococcales</taxon>
        <taxon>Sanguibacteraceae</taxon>
        <taxon>Sanguibacter</taxon>
    </lineage>
</organism>
<comment type="caution">
    <text evidence="2">The sequence shown here is derived from an EMBL/GenBank/DDBJ whole genome shotgun (WGS) entry which is preliminary data.</text>
</comment>
<gene>
    <name evidence="2" type="ORF">HZZ10_05170</name>
</gene>
<name>A0A853EVI7_9MICO</name>
<proteinExistence type="predicted"/>
<evidence type="ECO:0000313" key="2">
    <source>
        <dbReference type="EMBL" id="NYS92918.1"/>
    </source>
</evidence>
<accession>A0A853EVI7</accession>
<dbReference type="Proteomes" id="UP000561011">
    <property type="component" value="Unassembled WGS sequence"/>
</dbReference>
<protein>
    <submittedName>
        <fullName evidence="2">Uncharacterized protein</fullName>
    </submittedName>
</protein>
<keyword evidence="1" id="KW-0472">Membrane</keyword>
<keyword evidence="1" id="KW-0812">Transmembrane</keyword>
<keyword evidence="3" id="KW-1185">Reference proteome</keyword>
<feature type="transmembrane region" description="Helical" evidence="1">
    <location>
        <begin position="67"/>
        <end position="92"/>
    </location>
</feature>
<dbReference type="EMBL" id="JACBYE010000008">
    <property type="protein sequence ID" value="NYS92918.1"/>
    <property type="molecule type" value="Genomic_DNA"/>
</dbReference>
<evidence type="ECO:0000313" key="3">
    <source>
        <dbReference type="Proteomes" id="UP000561011"/>
    </source>
</evidence>
<feature type="transmembrane region" description="Helical" evidence="1">
    <location>
        <begin position="41"/>
        <end position="61"/>
    </location>
</feature>
<reference evidence="2 3" key="1">
    <citation type="submission" date="2020-07" db="EMBL/GenBank/DDBJ databases">
        <title>MOT database genomes.</title>
        <authorList>
            <person name="Joseph S."/>
            <person name="Aduse-Opoku J."/>
            <person name="Hashim A."/>
            <person name="Wade W."/>
            <person name="Curtis M."/>
        </authorList>
    </citation>
    <scope>NUCLEOTIDE SEQUENCE [LARGE SCALE GENOMIC DNA]</scope>
    <source>
        <strain evidence="2 3">DSM 100099</strain>
    </source>
</reference>
<dbReference type="AlphaFoldDB" id="A0A853EVI7"/>
<dbReference type="RefSeq" id="WP_179912690.1">
    <property type="nucleotide sequence ID" value="NZ_JACBYE010000008.1"/>
</dbReference>
<sequence length="124" mass="12980">MRSSNRDDVDPILSREVTEALNASMPAVVASAARAQLASTMLLTCSTCGVVLGLLAAIFGSTVSSGLAVLAGILVAFALLIATMLVALVIGLRAKRARAQIAAVVERDHHGRLVRVQGRQVYVR</sequence>